<evidence type="ECO:0000256" key="8">
    <source>
        <dbReference type="ARBA" id="ARBA00032524"/>
    </source>
</evidence>
<accession>G8M2E4</accession>
<feature type="domain" description="DNA-directed RNA polymerase RpoA/D/Rpb3-type" evidence="12">
    <location>
        <begin position="20"/>
        <end position="227"/>
    </location>
</feature>
<dbReference type="CDD" id="cd06928">
    <property type="entry name" value="RNAP_alpha_NTD"/>
    <property type="match status" value="1"/>
</dbReference>
<dbReference type="HAMAP" id="MF_00059">
    <property type="entry name" value="RNApol_bact_RpoA"/>
    <property type="match status" value="1"/>
</dbReference>
<dbReference type="SUPFAM" id="SSF47789">
    <property type="entry name" value="C-terminal domain of RNA polymerase alpha subunit"/>
    <property type="match status" value="1"/>
</dbReference>
<comment type="domain">
    <text evidence="11">The N-terminal domain is essential for RNAP assembly and basal transcription, whereas the C-terminal domain is involved in interaction with transcriptional regulators and with upstream promoter elements.</text>
</comment>
<keyword evidence="7 11" id="KW-0804">Transcription</keyword>
<keyword evidence="6 11" id="KW-0548">Nucleotidyltransferase</keyword>
<dbReference type="Gene3D" id="3.30.1360.10">
    <property type="entry name" value="RNA polymerase, RBP11-like subunit"/>
    <property type="match status" value="1"/>
</dbReference>
<protein>
    <recommendedName>
        <fullName evidence="3 11">DNA-directed RNA polymerase subunit alpha</fullName>
        <shortName evidence="11">RNAP subunit alpha</shortName>
        <ecNumber evidence="2 11">2.7.7.6</ecNumber>
    </recommendedName>
    <alternativeName>
        <fullName evidence="9 11">RNA polymerase subunit alpha</fullName>
    </alternativeName>
    <alternativeName>
        <fullName evidence="8 11">Transcriptase subunit alpha</fullName>
    </alternativeName>
</protein>
<dbReference type="STRING" id="720554.Clocl_3866"/>
<evidence type="ECO:0000256" key="6">
    <source>
        <dbReference type="ARBA" id="ARBA00022695"/>
    </source>
</evidence>
<dbReference type="InterPro" id="IPR036643">
    <property type="entry name" value="RNApol_insert_sf"/>
</dbReference>
<dbReference type="NCBIfam" id="NF003516">
    <property type="entry name" value="PRK05182.2-2"/>
    <property type="match status" value="1"/>
</dbReference>
<dbReference type="InterPro" id="IPR011263">
    <property type="entry name" value="DNA-dir_RNA_pol_RpoA/D/Rpb3"/>
</dbReference>
<evidence type="ECO:0000256" key="1">
    <source>
        <dbReference type="ARBA" id="ARBA00007123"/>
    </source>
</evidence>
<dbReference type="NCBIfam" id="NF003519">
    <property type="entry name" value="PRK05182.2-5"/>
    <property type="match status" value="1"/>
</dbReference>
<evidence type="ECO:0000256" key="2">
    <source>
        <dbReference type="ARBA" id="ARBA00012418"/>
    </source>
</evidence>
<evidence type="ECO:0000259" key="12">
    <source>
        <dbReference type="SMART" id="SM00662"/>
    </source>
</evidence>
<gene>
    <name evidence="11" type="primary">rpoA</name>
    <name evidence="13" type="ordered locus">Clocl_3866</name>
</gene>
<dbReference type="FunFam" id="2.170.120.12:FF:000001">
    <property type="entry name" value="DNA-directed RNA polymerase subunit alpha"/>
    <property type="match status" value="1"/>
</dbReference>
<keyword evidence="4 11" id="KW-0240">DNA-directed RNA polymerase</keyword>
<feature type="region of interest" description="Alpha C-terminal domain (alpha-CTD)" evidence="11">
    <location>
        <begin position="245"/>
        <end position="315"/>
    </location>
</feature>
<reference evidence="14" key="1">
    <citation type="submission" date="2011-12" db="EMBL/GenBank/DDBJ databases">
        <title>Complete sequence of Clostridium clariflavum DSM 19732.</title>
        <authorList>
            <consortium name="US DOE Joint Genome Institute"/>
            <person name="Lucas S."/>
            <person name="Han J."/>
            <person name="Lapidus A."/>
            <person name="Cheng J.-F."/>
            <person name="Goodwin L."/>
            <person name="Pitluck S."/>
            <person name="Peters L."/>
            <person name="Teshima H."/>
            <person name="Detter J.C."/>
            <person name="Han C."/>
            <person name="Tapia R."/>
            <person name="Land M."/>
            <person name="Hauser L."/>
            <person name="Kyrpides N."/>
            <person name="Ivanova N."/>
            <person name="Pagani I."/>
            <person name="Kitzmiller T."/>
            <person name="Lynd L."/>
            <person name="Izquierdo J."/>
            <person name="Woyke T."/>
        </authorList>
    </citation>
    <scope>NUCLEOTIDE SEQUENCE [LARGE SCALE GENOMIC DNA]</scope>
    <source>
        <strain evidence="14">DSM 19732 / NBRC 101661 / EBR45</strain>
    </source>
</reference>
<dbReference type="Pfam" id="PF01000">
    <property type="entry name" value="RNA_pol_A_bac"/>
    <property type="match status" value="1"/>
</dbReference>
<evidence type="ECO:0000313" key="13">
    <source>
        <dbReference type="EMBL" id="AEV70314.1"/>
    </source>
</evidence>
<dbReference type="eggNOG" id="COG0202">
    <property type="taxonomic scope" value="Bacteria"/>
</dbReference>
<dbReference type="InterPro" id="IPR011260">
    <property type="entry name" value="RNAP_asu_C"/>
</dbReference>
<dbReference type="GO" id="GO:0006351">
    <property type="term" value="P:DNA-templated transcription"/>
    <property type="evidence" value="ECO:0007669"/>
    <property type="project" value="UniProtKB-UniRule"/>
</dbReference>
<dbReference type="SUPFAM" id="SSF55257">
    <property type="entry name" value="RBP11-like subunits of RNA polymerase"/>
    <property type="match status" value="1"/>
</dbReference>
<dbReference type="EMBL" id="CP003065">
    <property type="protein sequence ID" value="AEV70314.1"/>
    <property type="molecule type" value="Genomic_DNA"/>
</dbReference>
<dbReference type="InterPro" id="IPR011262">
    <property type="entry name" value="DNA-dir_RNA_pol_insert"/>
</dbReference>
<organism evidence="13 14">
    <name type="scientific">Acetivibrio clariflavus (strain DSM 19732 / NBRC 101661 / EBR45)</name>
    <name type="common">Clostridium clariflavum</name>
    <dbReference type="NCBI Taxonomy" id="720554"/>
    <lineage>
        <taxon>Bacteria</taxon>
        <taxon>Bacillati</taxon>
        <taxon>Bacillota</taxon>
        <taxon>Clostridia</taxon>
        <taxon>Eubacteriales</taxon>
        <taxon>Oscillospiraceae</taxon>
        <taxon>Acetivibrio</taxon>
    </lineage>
</organism>
<dbReference type="InterPro" id="IPR011773">
    <property type="entry name" value="DNA-dir_RpoA"/>
</dbReference>
<keyword evidence="5 11" id="KW-0808">Transferase</keyword>
<comment type="catalytic activity">
    <reaction evidence="10 11">
        <text>RNA(n) + a ribonucleoside 5'-triphosphate = RNA(n+1) + diphosphate</text>
        <dbReference type="Rhea" id="RHEA:21248"/>
        <dbReference type="Rhea" id="RHEA-COMP:14527"/>
        <dbReference type="Rhea" id="RHEA-COMP:17342"/>
        <dbReference type="ChEBI" id="CHEBI:33019"/>
        <dbReference type="ChEBI" id="CHEBI:61557"/>
        <dbReference type="ChEBI" id="CHEBI:140395"/>
        <dbReference type="EC" id="2.7.7.6"/>
    </reaction>
</comment>
<dbReference type="GO" id="GO:0000428">
    <property type="term" value="C:DNA-directed RNA polymerase complex"/>
    <property type="evidence" value="ECO:0007669"/>
    <property type="project" value="UniProtKB-KW"/>
</dbReference>
<sequence length="315" mass="34798">MIEIEKPKIECVISSEDNTYGKFVVEPLERGYGITLGNALRRILLSSLPGAAVTSIKIDGVLHEFSTIPGVVEDVTEIILNIKGLSLKLHGDGPKVMYIDADGEGEVTAGDIKTDADVEILNPEHKIATLSGDHRLYMELTVNRGRGYVSAEKNKHPGQPIGIIPVDSIYTPVTKVNYTVENTRVGQVTDYDKLTLEVWTNGSIKPDEAISLGAKIMSEHLNLFIDLSDNAKNAEIMVEKEETKKEKVLEMTIEELDLSVRSYNCLKRAGINTVEDLTNRTEEDMMKVRNLGKKSLEEVYNKLKALGLSLAPSED</sequence>
<dbReference type="GO" id="GO:0046983">
    <property type="term" value="F:protein dimerization activity"/>
    <property type="evidence" value="ECO:0007669"/>
    <property type="project" value="InterPro"/>
</dbReference>
<dbReference type="Gene3D" id="1.10.150.20">
    <property type="entry name" value="5' to 3' exonuclease, C-terminal subdomain"/>
    <property type="match status" value="1"/>
</dbReference>
<dbReference type="NCBIfam" id="TIGR02027">
    <property type="entry name" value="rpoA"/>
    <property type="match status" value="1"/>
</dbReference>
<comment type="subunit">
    <text evidence="11">Homodimer. The RNAP catalytic core consists of 2 alpha, 1 beta, 1 beta' and 1 omega subunit. When a sigma factor is associated with the core the holoenzyme is formed, which can initiate transcription.</text>
</comment>
<dbReference type="Proteomes" id="UP000005435">
    <property type="component" value="Chromosome"/>
</dbReference>
<dbReference type="SUPFAM" id="SSF56553">
    <property type="entry name" value="Insert subdomain of RNA polymerase alpha subunit"/>
    <property type="match status" value="1"/>
</dbReference>
<evidence type="ECO:0000256" key="9">
    <source>
        <dbReference type="ARBA" id="ARBA00033070"/>
    </source>
</evidence>
<proteinExistence type="inferred from homology"/>
<dbReference type="NCBIfam" id="NF003515">
    <property type="entry name" value="PRK05182.2-1"/>
    <property type="match status" value="1"/>
</dbReference>
<dbReference type="GO" id="GO:0003677">
    <property type="term" value="F:DNA binding"/>
    <property type="evidence" value="ECO:0007669"/>
    <property type="project" value="UniProtKB-UniRule"/>
</dbReference>
<dbReference type="OrthoDB" id="9805706at2"/>
<name>G8M2E4_ACECE</name>
<comment type="function">
    <text evidence="11">DNA-dependent RNA polymerase catalyzes the transcription of DNA into RNA using the four ribonucleoside triphosphates as substrates.</text>
</comment>
<dbReference type="RefSeq" id="WP_014256816.1">
    <property type="nucleotide sequence ID" value="NC_016627.1"/>
</dbReference>
<reference evidence="13 14" key="2">
    <citation type="journal article" date="2012" name="Stand. Genomic Sci.">
        <title>Complete Genome Sequence of Clostridium clariflavum DSM 19732.</title>
        <authorList>
            <person name="Izquierdo J.A."/>
            <person name="Goodwin L."/>
            <person name="Davenport K.W."/>
            <person name="Teshima H."/>
            <person name="Bruce D."/>
            <person name="Detter C."/>
            <person name="Tapia R."/>
            <person name="Han S."/>
            <person name="Land M."/>
            <person name="Hauser L."/>
            <person name="Jeffries C.D."/>
            <person name="Han J."/>
            <person name="Pitluck S."/>
            <person name="Nolan M."/>
            <person name="Chen A."/>
            <person name="Huntemann M."/>
            <person name="Mavromatis K."/>
            <person name="Mikhailova N."/>
            <person name="Liolios K."/>
            <person name="Woyke T."/>
            <person name="Lynd L.R."/>
        </authorList>
    </citation>
    <scope>NUCLEOTIDE SEQUENCE [LARGE SCALE GENOMIC DNA]</scope>
    <source>
        <strain evidence="14">DSM 19732 / NBRC 101661 / EBR45</strain>
    </source>
</reference>
<dbReference type="InterPro" id="IPR036603">
    <property type="entry name" value="RBP11-like"/>
</dbReference>
<dbReference type="SMART" id="SM00662">
    <property type="entry name" value="RPOLD"/>
    <property type="match status" value="1"/>
</dbReference>
<dbReference type="KEGG" id="ccl:Clocl_3866"/>
<dbReference type="HOGENOM" id="CLU_053084_0_1_9"/>
<evidence type="ECO:0000256" key="3">
    <source>
        <dbReference type="ARBA" id="ARBA00015972"/>
    </source>
</evidence>
<dbReference type="Gene3D" id="2.170.120.12">
    <property type="entry name" value="DNA-directed RNA polymerase, insert domain"/>
    <property type="match status" value="1"/>
</dbReference>
<dbReference type="GO" id="GO:0003899">
    <property type="term" value="F:DNA-directed RNA polymerase activity"/>
    <property type="evidence" value="ECO:0007669"/>
    <property type="project" value="UniProtKB-UniRule"/>
</dbReference>
<evidence type="ECO:0000313" key="14">
    <source>
        <dbReference type="Proteomes" id="UP000005435"/>
    </source>
</evidence>
<dbReference type="NCBIfam" id="NF003513">
    <property type="entry name" value="PRK05182.1-2"/>
    <property type="match status" value="1"/>
</dbReference>
<dbReference type="EC" id="2.7.7.6" evidence="2 11"/>
<dbReference type="AlphaFoldDB" id="G8M2E4"/>
<keyword evidence="14" id="KW-1185">Reference proteome</keyword>
<evidence type="ECO:0000256" key="4">
    <source>
        <dbReference type="ARBA" id="ARBA00022478"/>
    </source>
</evidence>
<evidence type="ECO:0000256" key="5">
    <source>
        <dbReference type="ARBA" id="ARBA00022679"/>
    </source>
</evidence>
<comment type="similarity">
    <text evidence="1 11">Belongs to the RNA polymerase alpha chain family.</text>
</comment>
<evidence type="ECO:0000256" key="11">
    <source>
        <dbReference type="HAMAP-Rule" id="MF_00059"/>
    </source>
</evidence>
<feature type="region of interest" description="Alpha N-terminal domain (alpha-NTD)" evidence="11">
    <location>
        <begin position="1"/>
        <end position="228"/>
    </location>
</feature>
<evidence type="ECO:0000256" key="7">
    <source>
        <dbReference type="ARBA" id="ARBA00023163"/>
    </source>
</evidence>
<dbReference type="Pfam" id="PF01193">
    <property type="entry name" value="RNA_pol_L"/>
    <property type="match status" value="1"/>
</dbReference>
<dbReference type="Pfam" id="PF03118">
    <property type="entry name" value="RNA_pol_A_CTD"/>
    <property type="match status" value="1"/>
</dbReference>
<dbReference type="GO" id="GO:0005737">
    <property type="term" value="C:cytoplasm"/>
    <property type="evidence" value="ECO:0007669"/>
    <property type="project" value="UniProtKB-ARBA"/>
</dbReference>
<dbReference type="FunFam" id="1.10.150.20:FF:000001">
    <property type="entry name" value="DNA-directed RNA polymerase subunit alpha"/>
    <property type="match status" value="1"/>
</dbReference>
<evidence type="ECO:0000256" key="10">
    <source>
        <dbReference type="ARBA" id="ARBA00048552"/>
    </source>
</evidence>